<proteinExistence type="predicted"/>
<evidence type="ECO:0000313" key="2">
    <source>
        <dbReference type="Proteomes" id="UP000494105"/>
    </source>
</evidence>
<organism evidence="1 2">
    <name type="scientific">Achromobacter piechaudii</name>
    <dbReference type="NCBI Taxonomy" id="72556"/>
    <lineage>
        <taxon>Bacteria</taxon>
        <taxon>Pseudomonadati</taxon>
        <taxon>Pseudomonadota</taxon>
        <taxon>Betaproteobacteria</taxon>
        <taxon>Burkholderiales</taxon>
        <taxon>Alcaligenaceae</taxon>
        <taxon>Achromobacter</taxon>
    </lineage>
</organism>
<dbReference type="Proteomes" id="UP000494105">
    <property type="component" value="Unassembled WGS sequence"/>
</dbReference>
<dbReference type="SUPFAM" id="SSF52540">
    <property type="entry name" value="P-loop containing nucleoside triphosphate hydrolases"/>
    <property type="match status" value="1"/>
</dbReference>
<protein>
    <submittedName>
        <fullName evidence="1">Uncharacterized protein</fullName>
    </submittedName>
</protein>
<evidence type="ECO:0000313" key="1">
    <source>
        <dbReference type="EMBL" id="CAB3864206.1"/>
    </source>
</evidence>
<dbReference type="RefSeq" id="WP_175128488.1">
    <property type="nucleotide sequence ID" value="NZ_CADILD010000002.1"/>
</dbReference>
<dbReference type="Gene3D" id="3.40.50.300">
    <property type="entry name" value="P-loop containing nucleotide triphosphate hydrolases"/>
    <property type="match status" value="1"/>
</dbReference>
<dbReference type="EMBL" id="CADILD010000002">
    <property type="protein sequence ID" value="CAB3864206.1"/>
    <property type="molecule type" value="Genomic_DNA"/>
</dbReference>
<accession>A0A6S7DMZ1</accession>
<gene>
    <name evidence="1" type="ORF">LMG1861_02421</name>
</gene>
<name>A0A6S7DMZ1_9BURK</name>
<dbReference type="InterPro" id="IPR027417">
    <property type="entry name" value="P-loop_NTPase"/>
</dbReference>
<reference evidence="1 2" key="1">
    <citation type="submission" date="2020-04" db="EMBL/GenBank/DDBJ databases">
        <authorList>
            <person name="De Canck E."/>
        </authorList>
    </citation>
    <scope>NUCLEOTIDE SEQUENCE [LARGE SCALE GENOMIC DNA]</scope>
    <source>
        <strain evidence="1 2">LMG 1861</strain>
    </source>
</reference>
<sequence>MSSSSSVAGGRATQAGMIFQASVSAWFAAHLLSRTPIGTRFGQRRDAVAERLQFETGRNLDDIEVQLSDGSLVSVQCKTNLALSSADGSALALVIKQLTSLYRTMSATREAATGVLAVSTSAPASLDDLHRACRMFDVGGSWAEVYGQVNQSERGALDIFRDHATRSWANASASPLSDAVLAGMARMFRLVRFDIELGGADWREAVATLQGGLYGDAVTSETAMAELQRIAQDLIRKGAPSDRNGWLRSVRKAGIEDRQSPGYDADIERLRQWTAAELERLKRHTMLAGDAEIPRLCLQALGDAIDNGSLLVIGEPGAGKTGVLVRYARELFASGAPTVFLSVDDLAATTDGPALRRVLDIENDLLDVLDAWPGTSPAVLVIDALDASRGGASEAVFARLIEGAVHKLGERWSVVASIRTFDLRHGKRLRALMQGTPPDSEYAESGLESVRHFSIPRLVDSELTFIGEANPTLGRLLSAAPASIRELLGNVFNLSLAAELVTGGLTPEAIQAVTSQSQLISRYEDERLSSHRLRRAAKDVVGEMARQERLVVRQDRIQNDALDEVIATGVLVQAPQDRVSFAHHVLFDHAVGRFYLDLDDAATLTAQVAGHPAIGLLLGPGLRFAIMDKWETGMAGKEAAWQLAADLASHDNMDPVLGSIALRTVIDSVQTLEDVRPLMAIVSDRSRRAQTGHVLSRASRFVRVSLLAHSNANVEMLAWAEAARGAALTGAREHLDGVRILLLTLMERGNFDDAGFAASFGAAARAMLATIWSDESLSAYSSNAIQFVARSFESDPAASERLLEYIISEPHFSTHASQEAPWLAEGACYMLDAAPAFVERIYTSLFGKESPQEGDTFLGGSPSKILTIRSNHKQDYEHARWHLKQMLPKFLEASPEHAIRAVSSCAIGLTAEEQGGVRGGQTHVTVQGATDAINIIDDSFSMEEWREAEEHEGTEKRALRVLTDFLRSCSGDDFRRCTDAALGAPVSSSVVARLFGIAAERLGVADEKLWPIATEDRVLLSWRLSRDAIAYVAAALPTRPVDQRISFEKRLLERVRSSDDDTRKQWEFRSQRLLSLVEPSNLLVPELAAYRAELAEQGDLTGNPAYISISTGWSGSDEDIVDSLLRSQGVDTQAGSDGTVMESVRSLKQCLKASGESIDQAGVTTIWAQIQSVVRAIDQQSGVAAKAETLHAAWGYVSNATAQIADSDAYKSVAERNPPIGEVLALLDRLSESPYPEVSGENTRTMAWGNWDVRVYAAQGYVALARKGLDAGFEERFRRMLADPVPTVRHQISCALNTLWDVARPTMWELMDYVAEHEDHPEVLAFFVSGPMGRMIGAEQDRCVSIVSKVLRAAEANAVEKEEGRSELAEAVAGIAARLWIGRGHAMAKQWIDGWIANLAVGDRFVGRLISELRAPLFLKWDEKVEADRAAKIQNRSRELLTAIVDAEIAGLNEAKALLREGQEGLGVPLYRRSGQQLEHAANQLYFGSGASSATRVNSNFANSLSDRHRKAEFIAEYGGILQKIGDTGISSIVYRLVELYEFLAEAAPESVFDQVAALLLGPAAFDGYQFESLAETALVRLVQMYLADYRSVFADNARREQLVKVLELFSRAGAPEALRLLYELPDLLR</sequence>